<comment type="caution">
    <text evidence="2">Once thought to be involved in copper homeostasis, experiments in E.coli have shown this is not the case.</text>
</comment>
<dbReference type="AlphaFoldDB" id="A0A517NMR5"/>
<accession>A0A517NMR5</accession>
<sequence>MLTPRTRDHQPRATAYSVFLLPLSRSNTVTQLTLEVCIDSVQGALAAEAGGADRLELCGNLIQGGTTPSTGLIRSVLAATRLPVMVMIRPRGGSFCYNTDELETMFAEADSVLSESIPGIVIGSLTTDGDVDLPTCTRLCEMAGPRSVTFHRAFDHARDAETALQHLIELGIDRVLTSGQAPTAPQGIPLLRALIDQAANEIVVMPGCGIRAQNVRSVLAGTRATEIHCSASTSQQLAACFWRTDVPMGSPNTPEGDERIRRVTCQKTVREIRSHMNDWANQ</sequence>
<dbReference type="FunFam" id="3.20.20.380:FF:000001">
    <property type="entry name" value="Copper homeostasis protein CutC"/>
    <property type="match status" value="1"/>
</dbReference>
<gene>
    <name evidence="2 3" type="primary">cutC</name>
    <name evidence="3" type="ORF">K239x_03170</name>
</gene>
<reference evidence="3 4" key="1">
    <citation type="submission" date="2019-02" db="EMBL/GenBank/DDBJ databases">
        <title>Deep-cultivation of Planctomycetes and their phenomic and genomic characterization uncovers novel biology.</title>
        <authorList>
            <person name="Wiegand S."/>
            <person name="Jogler M."/>
            <person name="Boedeker C."/>
            <person name="Pinto D."/>
            <person name="Vollmers J."/>
            <person name="Rivas-Marin E."/>
            <person name="Kohn T."/>
            <person name="Peeters S.H."/>
            <person name="Heuer A."/>
            <person name="Rast P."/>
            <person name="Oberbeckmann S."/>
            <person name="Bunk B."/>
            <person name="Jeske O."/>
            <person name="Meyerdierks A."/>
            <person name="Storesund J.E."/>
            <person name="Kallscheuer N."/>
            <person name="Luecker S."/>
            <person name="Lage O.M."/>
            <person name="Pohl T."/>
            <person name="Merkel B.J."/>
            <person name="Hornburger P."/>
            <person name="Mueller R.-W."/>
            <person name="Bruemmer F."/>
            <person name="Labrenz M."/>
            <person name="Spormann A.M."/>
            <person name="Op den Camp H."/>
            <person name="Overmann J."/>
            <person name="Amann R."/>
            <person name="Jetten M.S.M."/>
            <person name="Mascher T."/>
            <person name="Medema M.H."/>
            <person name="Devos D.P."/>
            <person name="Kaster A.-K."/>
            <person name="Ovreas L."/>
            <person name="Rohde M."/>
            <person name="Galperin M.Y."/>
            <person name="Jogler C."/>
        </authorList>
    </citation>
    <scope>NUCLEOTIDE SEQUENCE [LARGE SCALE GENOMIC DNA]</scope>
    <source>
        <strain evidence="3 4">K23_9</strain>
    </source>
</reference>
<dbReference type="InterPro" id="IPR005627">
    <property type="entry name" value="CutC-like"/>
</dbReference>
<keyword evidence="4" id="KW-1185">Reference proteome</keyword>
<dbReference type="SUPFAM" id="SSF110395">
    <property type="entry name" value="CutC-like"/>
    <property type="match status" value="1"/>
</dbReference>
<evidence type="ECO:0000256" key="2">
    <source>
        <dbReference type="HAMAP-Rule" id="MF_00795"/>
    </source>
</evidence>
<protein>
    <recommendedName>
        <fullName evidence="2">PF03932 family protein CutC</fullName>
    </recommendedName>
</protein>
<dbReference type="PANTHER" id="PTHR12598:SF0">
    <property type="entry name" value="COPPER HOMEOSTASIS PROTEIN CUTC HOMOLOG"/>
    <property type="match status" value="1"/>
</dbReference>
<proteinExistence type="inferred from homology"/>
<dbReference type="GO" id="GO:0005737">
    <property type="term" value="C:cytoplasm"/>
    <property type="evidence" value="ECO:0007669"/>
    <property type="project" value="UniProtKB-SubCell"/>
</dbReference>
<dbReference type="Pfam" id="PF03932">
    <property type="entry name" value="CutC"/>
    <property type="match status" value="1"/>
</dbReference>
<dbReference type="Proteomes" id="UP000319817">
    <property type="component" value="Chromosome"/>
</dbReference>
<comment type="subcellular location">
    <subcellularLocation>
        <location evidence="2">Cytoplasm</location>
    </subcellularLocation>
</comment>
<dbReference type="Gene3D" id="3.20.20.380">
    <property type="entry name" value="Copper homeostasis (CutC) domain"/>
    <property type="match status" value="1"/>
</dbReference>
<name>A0A517NMR5_9BACT</name>
<keyword evidence="2" id="KW-0963">Cytoplasm</keyword>
<evidence type="ECO:0000256" key="1">
    <source>
        <dbReference type="ARBA" id="ARBA00007768"/>
    </source>
</evidence>
<comment type="similarity">
    <text evidence="1 2">Belongs to the CutC family.</text>
</comment>
<organism evidence="3 4">
    <name type="scientific">Stieleria marina</name>
    <dbReference type="NCBI Taxonomy" id="1930275"/>
    <lineage>
        <taxon>Bacteria</taxon>
        <taxon>Pseudomonadati</taxon>
        <taxon>Planctomycetota</taxon>
        <taxon>Planctomycetia</taxon>
        <taxon>Pirellulales</taxon>
        <taxon>Pirellulaceae</taxon>
        <taxon>Stieleria</taxon>
    </lineage>
</organism>
<dbReference type="PANTHER" id="PTHR12598">
    <property type="entry name" value="COPPER HOMEOSTASIS PROTEIN CUTC"/>
    <property type="match status" value="1"/>
</dbReference>
<evidence type="ECO:0000313" key="3">
    <source>
        <dbReference type="EMBL" id="QDT08379.1"/>
    </source>
</evidence>
<dbReference type="InterPro" id="IPR036822">
    <property type="entry name" value="CutC-like_dom_sf"/>
</dbReference>
<evidence type="ECO:0000313" key="4">
    <source>
        <dbReference type="Proteomes" id="UP000319817"/>
    </source>
</evidence>
<dbReference type="GO" id="GO:0005507">
    <property type="term" value="F:copper ion binding"/>
    <property type="evidence" value="ECO:0007669"/>
    <property type="project" value="TreeGrafter"/>
</dbReference>
<dbReference type="EMBL" id="CP036526">
    <property type="protein sequence ID" value="QDT08379.1"/>
    <property type="molecule type" value="Genomic_DNA"/>
</dbReference>
<dbReference type="HAMAP" id="MF_00795">
    <property type="entry name" value="CutC"/>
    <property type="match status" value="1"/>
</dbReference>